<feature type="region of interest" description="Disordered" evidence="1">
    <location>
        <begin position="99"/>
        <end position="157"/>
    </location>
</feature>
<reference evidence="3" key="1">
    <citation type="journal article" date="2015" name="PLoS Genet.">
        <title>The dynamic genome and transcriptome of the human fungal pathogen Blastomyces and close relative Emmonsia.</title>
        <authorList>
            <person name="Munoz J.F."/>
            <person name="Gauthier G.M."/>
            <person name="Desjardins C.A."/>
            <person name="Gallo J.E."/>
            <person name="Holder J."/>
            <person name="Sullivan T.D."/>
            <person name="Marty A.J."/>
            <person name="Carmen J.C."/>
            <person name="Chen Z."/>
            <person name="Ding L."/>
            <person name="Gujja S."/>
            <person name="Magrini V."/>
            <person name="Misas E."/>
            <person name="Mitreva M."/>
            <person name="Priest M."/>
            <person name="Saif S."/>
            <person name="Whiston E.A."/>
            <person name="Young S."/>
            <person name="Zeng Q."/>
            <person name="Goldman W.E."/>
            <person name="Mardis E.R."/>
            <person name="Taylor J.W."/>
            <person name="McEwen J.G."/>
            <person name="Clay O.K."/>
            <person name="Klein B.S."/>
            <person name="Cuomo C.A."/>
        </authorList>
    </citation>
    <scope>NUCLEOTIDE SEQUENCE [LARGE SCALE GENOMIC DNA]</scope>
    <source>
        <strain evidence="3">UAMH 3008</strain>
    </source>
</reference>
<feature type="compositionally biased region" description="Polar residues" evidence="1">
    <location>
        <begin position="147"/>
        <end position="157"/>
    </location>
</feature>
<protein>
    <submittedName>
        <fullName evidence="2">Uncharacterized protein</fullName>
    </submittedName>
</protein>
<sequence>MLSSLFTRLAGFTSSALGMDVQTGKLNGLRWHITSLWEEYGHIQQIGYTCSLCGQLPDAKLRRGVENLREKMGDLQVVCEERSGQLEADLEEDLEEDLFHREDDLAPSPEIRDGDVSHLPLPERPICKRPSDGDFSEQKRLKMSEANDVSYNNSESN</sequence>
<dbReference type="OrthoDB" id="4190090at2759"/>
<dbReference type="AlphaFoldDB" id="A0A0G2IY87"/>
<evidence type="ECO:0000313" key="2">
    <source>
        <dbReference type="EMBL" id="KKZ60364.1"/>
    </source>
</evidence>
<dbReference type="Proteomes" id="UP000034164">
    <property type="component" value="Unassembled WGS sequence"/>
</dbReference>
<dbReference type="EMBL" id="LCZI01001543">
    <property type="protein sequence ID" value="KKZ60364.1"/>
    <property type="molecule type" value="Genomic_DNA"/>
</dbReference>
<feature type="compositionally biased region" description="Basic and acidic residues" evidence="1">
    <location>
        <begin position="99"/>
        <end position="116"/>
    </location>
</feature>
<name>A0A0G2IY87_9EURO</name>
<accession>A0A0G2IY87</accession>
<proteinExistence type="predicted"/>
<evidence type="ECO:0000256" key="1">
    <source>
        <dbReference type="SAM" id="MobiDB-lite"/>
    </source>
</evidence>
<comment type="caution">
    <text evidence="2">The sequence shown here is derived from an EMBL/GenBank/DDBJ whole genome shotgun (WGS) entry which is preliminary data.</text>
</comment>
<feature type="compositionally biased region" description="Basic and acidic residues" evidence="1">
    <location>
        <begin position="125"/>
        <end position="145"/>
    </location>
</feature>
<evidence type="ECO:0000313" key="3">
    <source>
        <dbReference type="Proteomes" id="UP000034164"/>
    </source>
</evidence>
<gene>
    <name evidence="2" type="ORF">EMCG_04897</name>
</gene>
<organism evidence="2 3">
    <name type="scientific">[Emmonsia] crescens</name>
    <dbReference type="NCBI Taxonomy" id="73230"/>
    <lineage>
        <taxon>Eukaryota</taxon>
        <taxon>Fungi</taxon>
        <taxon>Dikarya</taxon>
        <taxon>Ascomycota</taxon>
        <taxon>Pezizomycotina</taxon>
        <taxon>Eurotiomycetes</taxon>
        <taxon>Eurotiomycetidae</taxon>
        <taxon>Onygenales</taxon>
        <taxon>Ajellomycetaceae</taxon>
        <taxon>Emergomyces</taxon>
    </lineage>
</organism>
<dbReference type="VEuPathDB" id="FungiDB:EMCG_04897"/>